<dbReference type="EMBL" id="CACTIH010003654">
    <property type="protein sequence ID" value="CAA2980817.1"/>
    <property type="molecule type" value="Genomic_DNA"/>
</dbReference>
<dbReference type="Pfam" id="PF04783">
    <property type="entry name" value="DUF630"/>
    <property type="match status" value="1"/>
</dbReference>
<name>A0A8S0RNJ8_OLEEU</name>
<dbReference type="Gramene" id="OE9A009158T2">
    <property type="protein sequence ID" value="OE9A009158C2"/>
    <property type="gene ID" value="OE9A009158"/>
</dbReference>
<sequence>MLKTWSCRIIPNSSAFHLPSSGEMGCAASRIDEEERVRICKERKMLMKILLRYREEFANAQLAYLRSLKNTGVTLRQFTESDSLELEDPTSVPALPPSPPTPLPSSPPPPPPVPPAFMRKFEDKQPNVEVGRGEIIEVDEESTHTQQPLVWAGEYWENVIMGNIASSSLECDKKCDTVEEENWEDTNTEFLEEDDEEAVVTTVDDIMPRKQHIVELVDDDSFVMSCNSNDTSDKAMVVWRSNKTLTGIVKDLDDYFVKAAGGVKNIAVFVDISMGDTFLFRGIKENKRNRSSSAKVFSSLTWSWYSKSFRSTRETGEVYVSGEPCKPGAHCITLQKLYLEEQKIYKAVKEEESAKVGHQRKSSLLGKLEEEHNLAKSEKTRSAVESLQSYILSLQQSISQSYETILRLISEELHPQLIALSSGLMHLWQTMYDCHQVQNHISQQLNHIENRQNTEFSSEYHREAAAQLKTEVTYWYNSFCKLVKYQKEYVGALCKWTECTDCFRDVDGCGNTSMVHSHALAEEWLLALDKLPDKVPLFVFFNSIFNSILPMAKLL</sequence>
<feature type="compositionally biased region" description="Pro residues" evidence="1">
    <location>
        <begin position="94"/>
        <end position="115"/>
    </location>
</feature>
<dbReference type="InterPro" id="IPR006868">
    <property type="entry name" value="DUF630"/>
</dbReference>
<dbReference type="Pfam" id="PF04782">
    <property type="entry name" value="DUF632"/>
    <property type="match status" value="1"/>
</dbReference>
<evidence type="ECO:0000259" key="3">
    <source>
        <dbReference type="Pfam" id="PF04783"/>
    </source>
</evidence>
<feature type="region of interest" description="Disordered" evidence="1">
    <location>
        <begin position="81"/>
        <end position="115"/>
    </location>
</feature>
<accession>A0A8S0RNJ8</accession>
<evidence type="ECO:0000259" key="2">
    <source>
        <dbReference type="Pfam" id="PF04782"/>
    </source>
</evidence>
<dbReference type="PANTHER" id="PTHR21450:SF21">
    <property type="entry name" value="REDUCTASE SUBUNIT C, PUTATIVE (DUF630 AND DUF632)-RELATED"/>
    <property type="match status" value="1"/>
</dbReference>
<comment type="caution">
    <text evidence="4">The sequence shown here is derived from an EMBL/GenBank/DDBJ whole genome shotgun (WGS) entry which is preliminary data.</text>
</comment>
<evidence type="ECO:0008006" key="6">
    <source>
        <dbReference type="Google" id="ProtNLM"/>
    </source>
</evidence>
<keyword evidence="5" id="KW-1185">Reference proteome</keyword>
<evidence type="ECO:0000313" key="5">
    <source>
        <dbReference type="Proteomes" id="UP000594638"/>
    </source>
</evidence>
<dbReference type="PANTHER" id="PTHR21450">
    <property type="entry name" value="PROTEIN ALTERED PHOSPHATE STARVATION RESPONSE 1"/>
    <property type="match status" value="1"/>
</dbReference>
<proteinExistence type="predicted"/>
<reference evidence="4 5" key="1">
    <citation type="submission" date="2019-12" db="EMBL/GenBank/DDBJ databases">
        <authorList>
            <person name="Alioto T."/>
            <person name="Alioto T."/>
            <person name="Gomez Garrido J."/>
        </authorList>
    </citation>
    <scope>NUCLEOTIDE SEQUENCE [LARGE SCALE GENOMIC DNA]</scope>
</reference>
<protein>
    <recommendedName>
        <fullName evidence="6">DUF632 domain-containing protein</fullName>
    </recommendedName>
</protein>
<gene>
    <name evidence="4" type="ORF">OLEA9_A009158</name>
</gene>
<dbReference type="Proteomes" id="UP000594638">
    <property type="component" value="Unassembled WGS sequence"/>
</dbReference>
<feature type="domain" description="DUF632" evidence="2">
    <location>
        <begin position="245"/>
        <end position="535"/>
    </location>
</feature>
<dbReference type="AlphaFoldDB" id="A0A8S0RNJ8"/>
<dbReference type="InterPro" id="IPR006867">
    <property type="entry name" value="DUF632"/>
</dbReference>
<feature type="domain" description="DUF630" evidence="3">
    <location>
        <begin position="24"/>
        <end position="82"/>
    </location>
</feature>
<organism evidence="4 5">
    <name type="scientific">Olea europaea subsp. europaea</name>
    <dbReference type="NCBI Taxonomy" id="158383"/>
    <lineage>
        <taxon>Eukaryota</taxon>
        <taxon>Viridiplantae</taxon>
        <taxon>Streptophyta</taxon>
        <taxon>Embryophyta</taxon>
        <taxon>Tracheophyta</taxon>
        <taxon>Spermatophyta</taxon>
        <taxon>Magnoliopsida</taxon>
        <taxon>eudicotyledons</taxon>
        <taxon>Gunneridae</taxon>
        <taxon>Pentapetalae</taxon>
        <taxon>asterids</taxon>
        <taxon>lamiids</taxon>
        <taxon>Lamiales</taxon>
        <taxon>Oleaceae</taxon>
        <taxon>Oleeae</taxon>
        <taxon>Olea</taxon>
    </lineage>
</organism>
<evidence type="ECO:0000256" key="1">
    <source>
        <dbReference type="SAM" id="MobiDB-lite"/>
    </source>
</evidence>
<evidence type="ECO:0000313" key="4">
    <source>
        <dbReference type="EMBL" id="CAA2980817.1"/>
    </source>
</evidence>